<sequence>MKANRLSILAIFSLTTLLSCSPKIEPMLSTKGPMWEANFVFWGTNKDVDSAYAFLNNDASSWYENRIPLFPKSSESITYLLNGKPTKDRNAIKNAFHNHKVTKVLVGMSAQNNLELVSIQATK</sequence>
<gene>
    <name evidence="1" type="ORF">CLV58_12210</name>
</gene>
<dbReference type="AlphaFoldDB" id="A0A2T0SE64"/>
<comment type="caution">
    <text evidence="1">The sequence shown here is derived from an EMBL/GenBank/DDBJ whole genome shotgun (WGS) entry which is preliminary data.</text>
</comment>
<proteinExistence type="predicted"/>
<reference evidence="1 2" key="1">
    <citation type="submission" date="2018-03" db="EMBL/GenBank/DDBJ databases">
        <title>Genomic Encyclopedia of Archaeal and Bacterial Type Strains, Phase II (KMG-II): from individual species to whole genera.</title>
        <authorList>
            <person name="Goeker M."/>
        </authorList>
    </citation>
    <scope>NUCLEOTIDE SEQUENCE [LARGE SCALE GENOMIC DNA]</scope>
    <source>
        <strain evidence="1 2">DSM 28354</strain>
    </source>
</reference>
<dbReference type="OrthoDB" id="956168at2"/>
<evidence type="ECO:0000313" key="2">
    <source>
        <dbReference type="Proteomes" id="UP000238375"/>
    </source>
</evidence>
<name>A0A2T0SE64_9BACT</name>
<dbReference type="RefSeq" id="WP_106139812.1">
    <property type="nucleotide sequence ID" value="NZ_PVTE01000022.1"/>
</dbReference>
<accession>A0A2T0SE64</accession>
<protein>
    <submittedName>
        <fullName evidence="1">Uncharacterized protein</fullName>
    </submittedName>
</protein>
<organism evidence="1 2">
    <name type="scientific">Spirosoma oryzae</name>
    <dbReference type="NCBI Taxonomy" id="1469603"/>
    <lineage>
        <taxon>Bacteria</taxon>
        <taxon>Pseudomonadati</taxon>
        <taxon>Bacteroidota</taxon>
        <taxon>Cytophagia</taxon>
        <taxon>Cytophagales</taxon>
        <taxon>Cytophagaceae</taxon>
        <taxon>Spirosoma</taxon>
    </lineage>
</organism>
<keyword evidence="2" id="KW-1185">Reference proteome</keyword>
<dbReference type="PROSITE" id="PS51257">
    <property type="entry name" value="PROKAR_LIPOPROTEIN"/>
    <property type="match status" value="1"/>
</dbReference>
<dbReference type="EMBL" id="PVTE01000022">
    <property type="protein sequence ID" value="PRY31715.1"/>
    <property type="molecule type" value="Genomic_DNA"/>
</dbReference>
<evidence type="ECO:0000313" key="1">
    <source>
        <dbReference type="EMBL" id="PRY31715.1"/>
    </source>
</evidence>
<dbReference type="Proteomes" id="UP000238375">
    <property type="component" value="Unassembled WGS sequence"/>
</dbReference>